<evidence type="ECO:0000313" key="2">
    <source>
        <dbReference type="Proteomes" id="UP000009058"/>
    </source>
</evidence>
<dbReference type="KEGG" id="mgr:MGG_01374"/>
<organism evidence="1 2">
    <name type="scientific">Pyricularia oryzae (strain 70-15 / ATCC MYA-4617 / FGSC 8958)</name>
    <name type="common">Rice blast fungus</name>
    <name type="synonym">Magnaporthe oryzae</name>
    <dbReference type="NCBI Taxonomy" id="242507"/>
    <lineage>
        <taxon>Eukaryota</taxon>
        <taxon>Fungi</taxon>
        <taxon>Dikarya</taxon>
        <taxon>Ascomycota</taxon>
        <taxon>Pezizomycotina</taxon>
        <taxon>Sordariomycetes</taxon>
        <taxon>Sordariomycetidae</taxon>
        <taxon>Magnaporthales</taxon>
        <taxon>Pyriculariaceae</taxon>
        <taxon>Pyricularia</taxon>
    </lineage>
</organism>
<protein>
    <submittedName>
        <fullName evidence="1">Uncharacterized protein</fullName>
    </submittedName>
</protein>
<name>G4MZ35_PYRO7</name>
<dbReference type="HOGENOM" id="CLU_1049993_0_0_1"/>
<keyword evidence="2" id="KW-1185">Reference proteome</keyword>
<evidence type="ECO:0000313" key="1">
    <source>
        <dbReference type="EMBL" id="EHA54502.1"/>
    </source>
</evidence>
<proteinExistence type="predicted"/>
<dbReference type="AlphaFoldDB" id="G4MZ35"/>
<dbReference type="GeneID" id="2679067"/>
<sequence length="265" mass="30160">MSATMERQSIQDMVNEIRRDKDRNGTPPRLWQLMYEHDGGEFYMEVDDKDVNDAWADFVIQERMPRKYSNDVIRNEPFMIKNLVKAFRMTTYQIPPGQLRTATIAFIDTWRSNPRILASIAHREYGKGREFLQMHSVLFIESILIAQAVERAAAAMRSLDGDIAALKATATTVFAALDDKVMAEPAEQHCTPTPAGRPLDQVELHGACYLALKAEYQQKLQAKLAEMDAFVKEWQDRCLTLASLAPAPLVEGEQDLVVEEDWIVL</sequence>
<accession>G4MZ35</accession>
<gene>
    <name evidence="1" type="ORF">MGG_01374</name>
</gene>
<dbReference type="EMBL" id="CM001232">
    <property type="protein sequence ID" value="EHA54502.1"/>
    <property type="molecule type" value="Genomic_DNA"/>
</dbReference>
<dbReference type="RefSeq" id="XP_003714309.1">
    <property type="nucleotide sequence ID" value="XM_003714261.1"/>
</dbReference>
<dbReference type="InParanoid" id="G4MZ35"/>
<dbReference type="OrthoDB" id="5196912at2759"/>
<reference evidence="1 2" key="1">
    <citation type="journal article" date="2005" name="Nature">
        <title>The genome sequence of the rice blast fungus Magnaporthe grisea.</title>
        <authorList>
            <person name="Dean R.A."/>
            <person name="Talbot N.J."/>
            <person name="Ebbole D.J."/>
            <person name="Farman M.L."/>
            <person name="Mitchell T.K."/>
            <person name="Orbach M.J."/>
            <person name="Thon M."/>
            <person name="Kulkarni R."/>
            <person name="Xu J.R."/>
            <person name="Pan H."/>
            <person name="Read N.D."/>
            <person name="Lee Y.H."/>
            <person name="Carbone I."/>
            <person name="Brown D."/>
            <person name="Oh Y.Y."/>
            <person name="Donofrio N."/>
            <person name="Jeong J.S."/>
            <person name="Soanes D.M."/>
            <person name="Djonovic S."/>
            <person name="Kolomiets E."/>
            <person name="Rehmeyer C."/>
            <person name="Li W."/>
            <person name="Harding M."/>
            <person name="Kim S."/>
            <person name="Lebrun M.H."/>
            <person name="Bohnert H."/>
            <person name="Coughlan S."/>
            <person name="Butler J."/>
            <person name="Calvo S."/>
            <person name="Ma L.J."/>
            <person name="Nicol R."/>
            <person name="Purcell S."/>
            <person name="Nusbaum C."/>
            <person name="Galagan J.E."/>
            <person name="Birren B.W."/>
        </authorList>
    </citation>
    <scope>NUCLEOTIDE SEQUENCE [LARGE SCALE GENOMIC DNA]</scope>
    <source>
        <strain evidence="2">70-15 / ATCC MYA-4617 / FGSC 8958</strain>
    </source>
</reference>
<dbReference type="VEuPathDB" id="FungiDB:MGG_01374"/>
<dbReference type="Proteomes" id="UP000009058">
    <property type="component" value="Chromosome 2"/>
</dbReference>
<reference key="2">
    <citation type="submission" date="2011-05" db="EMBL/GenBank/DDBJ databases">
        <title>The Genome Sequence of Magnaporthe oryzae 70-15.</title>
        <authorList>
            <consortium name="The Broad Institute Genome Sequencing Platform"/>
            <person name="Ma L.-J."/>
            <person name="Dead R."/>
            <person name="Young S.K."/>
            <person name="Zeng Q."/>
            <person name="Gargeya S."/>
            <person name="Fitzgerald M."/>
            <person name="Haas B."/>
            <person name="Abouelleil A."/>
            <person name="Alvarado L."/>
            <person name="Arachchi H.M."/>
            <person name="Berlin A."/>
            <person name="Brown A."/>
            <person name="Chapman S.B."/>
            <person name="Chen Z."/>
            <person name="Dunbar C."/>
            <person name="Freedman E."/>
            <person name="Gearin G."/>
            <person name="Gellesch M."/>
            <person name="Goldberg J."/>
            <person name="Griggs A."/>
            <person name="Gujja S."/>
            <person name="Heiman D."/>
            <person name="Howarth C."/>
            <person name="Larson L."/>
            <person name="Lui A."/>
            <person name="MacDonald P.J.P."/>
            <person name="Mehta T."/>
            <person name="Montmayeur A."/>
            <person name="Murphy C."/>
            <person name="Neiman D."/>
            <person name="Pearson M."/>
            <person name="Priest M."/>
            <person name="Roberts A."/>
            <person name="Saif S."/>
            <person name="Shea T."/>
            <person name="Shenoy N."/>
            <person name="Sisk P."/>
            <person name="Stolte C."/>
            <person name="Sykes S."/>
            <person name="Yandava C."/>
            <person name="Wortman J."/>
            <person name="Nusbaum C."/>
            <person name="Birren B."/>
        </authorList>
    </citation>
    <scope>NUCLEOTIDE SEQUENCE</scope>
    <source>
        <strain>70-15</strain>
    </source>
</reference>